<feature type="region of interest" description="Disordered" evidence="9">
    <location>
        <begin position="394"/>
        <end position="420"/>
    </location>
</feature>
<dbReference type="SUPFAM" id="SSF53098">
    <property type="entry name" value="Ribonuclease H-like"/>
    <property type="match status" value="1"/>
</dbReference>
<proteinExistence type="inferred from homology"/>
<evidence type="ECO:0000256" key="2">
    <source>
        <dbReference type="ARBA" id="ARBA00005300"/>
    </source>
</evidence>
<gene>
    <name evidence="11" type="ORF">PAC_03632</name>
</gene>
<evidence type="ECO:0000256" key="9">
    <source>
        <dbReference type="SAM" id="MobiDB-lite"/>
    </source>
</evidence>
<dbReference type="OrthoDB" id="245563at2759"/>
<dbReference type="GO" id="GO:0004523">
    <property type="term" value="F:RNA-DNA hybrid ribonuclease activity"/>
    <property type="evidence" value="ECO:0007669"/>
    <property type="project" value="UniProtKB-EC"/>
</dbReference>
<dbReference type="InterPro" id="IPR002156">
    <property type="entry name" value="RNaseH_domain"/>
</dbReference>
<organism evidence="11 12">
    <name type="scientific">Phialocephala subalpina</name>
    <dbReference type="NCBI Taxonomy" id="576137"/>
    <lineage>
        <taxon>Eukaryota</taxon>
        <taxon>Fungi</taxon>
        <taxon>Dikarya</taxon>
        <taxon>Ascomycota</taxon>
        <taxon>Pezizomycotina</taxon>
        <taxon>Leotiomycetes</taxon>
        <taxon>Helotiales</taxon>
        <taxon>Mollisiaceae</taxon>
        <taxon>Phialocephala</taxon>
        <taxon>Phialocephala fortinii species complex</taxon>
    </lineage>
</organism>
<feature type="compositionally biased region" description="Polar residues" evidence="9">
    <location>
        <begin position="447"/>
        <end position="459"/>
    </location>
</feature>
<dbReference type="PANTHER" id="PTHR10642:SF26">
    <property type="entry name" value="RIBONUCLEASE H1"/>
    <property type="match status" value="1"/>
</dbReference>
<feature type="coiled-coil region" evidence="8">
    <location>
        <begin position="294"/>
        <end position="321"/>
    </location>
</feature>
<evidence type="ECO:0000256" key="5">
    <source>
        <dbReference type="ARBA" id="ARBA00022723"/>
    </source>
</evidence>
<dbReference type="AlphaFoldDB" id="A0A1L7WLV4"/>
<feature type="region of interest" description="Disordered" evidence="9">
    <location>
        <begin position="447"/>
        <end position="470"/>
    </location>
</feature>
<evidence type="ECO:0000256" key="4">
    <source>
        <dbReference type="ARBA" id="ARBA00022722"/>
    </source>
</evidence>
<comment type="similarity">
    <text evidence="2">Belongs to the RNase H family.</text>
</comment>
<evidence type="ECO:0000256" key="8">
    <source>
        <dbReference type="SAM" id="Coils"/>
    </source>
</evidence>
<keyword evidence="6" id="KW-0255">Endonuclease</keyword>
<dbReference type="Pfam" id="PF00075">
    <property type="entry name" value="RNase_H"/>
    <property type="match status" value="1"/>
</dbReference>
<evidence type="ECO:0000259" key="10">
    <source>
        <dbReference type="PROSITE" id="PS50879"/>
    </source>
</evidence>
<dbReference type="GO" id="GO:0043137">
    <property type="term" value="P:DNA replication, removal of RNA primer"/>
    <property type="evidence" value="ECO:0007669"/>
    <property type="project" value="TreeGrafter"/>
</dbReference>
<dbReference type="GO" id="GO:0003676">
    <property type="term" value="F:nucleic acid binding"/>
    <property type="evidence" value="ECO:0007669"/>
    <property type="project" value="InterPro"/>
</dbReference>
<dbReference type="InterPro" id="IPR050092">
    <property type="entry name" value="RNase_H"/>
</dbReference>
<evidence type="ECO:0000313" key="12">
    <source>
        <dbReference type="Proteomes" id="UP000184330"/>
    </source>
</evidence>
<keyword evidence="12" id="KW-1185">Reference proteome</keyword>
<evidence type="ECO:0000256" key="7">
    <source>
        <dbReference type="ARBA" id="ARBA00022801"/>
    </source>
</evidence>
<dbReference type="STRING" id="576137.A0A1L7WLV4"/>
<dbReference type="InterPro" id="IPR036397">
    <property type="entry name" value="RNaseH_sf"/>
</dbReference>
<dbReference type="Gene3D" id="3.30.420.10">
    <property type="entry name" value="Ribonuclease H-like superfamily/Ribonuclease H"/>
    <property type="match status" value="1"/>
</dbReference>
<evidence type="ECO:0000313" key="11">
    <source>
        <dbReference type="EMBL" id="CZR53751.1"/>
    </source>
</evidence>
<dbReference type="CDD" id="cd13934">
    <property type="entry name" value="RNase_H_Dikarya_like"/>
    <property type="match status" value="1"/>
</dbReference>
<reference evidence="11 12" key="1">
    <citation type="submission" date="2016-03" db="EMBL/GenBank/DDBJ databases">
        <authorList>
            <person name="Ploux O."/>
        </authorList>
    </citation>
    <scope>NUCLEOTIDE SEQUENCE [LARGE SCALE GENOMIC DNA]</scope>
    <source>
        <strain evidence="11 12">UAMH 11012</strain>
    </source>
</reference>
<sequence length="485" mass="54304">MATSSDNDRLFDPGRLRFGPRSCMKYYPASGLTFKKSQVKSTLSTTLIVGVDGACPDNGPLANRGSWGVYFGRNSPYNSCGLLPKAERKTNNVAEIYAALNALKLVSQRVILGPREVKELVIMSDSALLVSSLTDYIKNWRKNGFKTVRKQSVANVELIKELDDLVDEVEMTLGLQVKFWHVKRKYNAGADRLANIALDNDVGWTSFWLNQLAGEPKSIVSDLLSVRSSTLDIMGPLLLCLEYPLTGKGEWNSSLRAFHILQAITKVNRLSLSEDLQSQLRDGLLAAIVGPNWRNRANRELEKFKEKVDIQNSLMQNAIKKFYETDDDNKRKFAVIPEVNNHLIMAIISRSLKVPFVEQNEHFTSLIERYLSNDSKWDVSKKFRSFISIDGQSIGTEGRNISRPTQVAGPTESSNVASRSEVEDLGILRPAEFAGSPSPKVVLVERQTTISEDPSSSRPTEPAGGVRLDWREERDDWVEIDYPSS</sequence>
<dbReference type="EC" id="3.1.26.4" evidence="3"/>
<dbReference type="InterPro" id="IPR012337">
    <property type="entry name" value="RNaseH-like_sf"/>
</dbReference>
<evidence type="ECO:0000256" key="1">
    <source>
        <dbReference type="ARBA" id="ARBA00000077"/>
    </source>
</evidence>
<name>A0A1L7WLV4_9HELO</name>
<feature type="domain" description="RNase H type-1" evidence="10">
    <location>
        <begin position="43"/>
        <end position="199"/>
    </location>
</feature>
<keyword evidence="4" id="KW-0540">Nuclease</keyword>
<dbReference type="PANTHER" id="PTHR10642">
    <property type="entry name" value="RIBONUCLEASE H1"/>
    <property type="match status" value="1"/>
</dbReference>
<dbReference type="GO" id="GO:0046872">
    <property type="term" value="F:metal ion binding"/>
    <property type="evidence" value="ECO:0007669"/>
    <property type="project" value="UniProtKB-KW"/>
</dbReference>
<evidence type="ECO:0000256" key="3">
    <source>
        <dbReference type="ARBA" id="ARBA00012180"/>
    </source>
</evidence>
<protein>
    <recommendedName>
        <fullName evidence="3">ribonuclease H</fullName>
        <ecNumber evidence="3">3.1.26.4</ecNumber>
    </recommendedName>
</protein>
<dbReference type="Proteomes" id="UP000184330">
    <property type="component" value="Unassembled WGS sequence"/>
</dbReference>
<keyword evidence="5" id="KW-0479">Metal-binding</keyword>
<keyword evidence="7" id="KW-0378">Hydrolase</keyword>
<keyword evidence="8" id="KW-0175">Coiled coil</keyword>
<accession>A0A1L7WLV4</accession>
<dbReference type="PROSITE" id="PS50879">
    <property type="entry name" value="RNASE_H_1"/>
    <property type="match status" value="1"/>
</dbReference>
<comment type="catalytic activity">
    <reaction evidence="1">
        <text>Endonucleolytic cleavage to 5'-phosphomonoester.</text>
        <dbReference type="EC" id="3.1.26.4"/>
    </reaction>
</comment>
<dbReference type="EMBL" id="FJOG01000004">
    <property type="protein sequence ID" value="CZR53751.1"/>
    <property type="molecule type" value="Genomic_DNA"/>
</dbReference>
<evidence type="ECO:0000256" key="6">
    <source>
        <dbReference type="ARBA" id="ARBA00022759"/>
    </source>
</evidence>